<protein>
    <submittedName>
        <fullName evidence="3">Uncharacterized protein</fullName>
    </submittedName>
</protein>
<feature type="signal peptide" evidence="2">
    <location>
        <begin position="1"/>
        <end position="20"/>
    </location>
</feature>
<reference evidence="3 4" key="1">
    <citation type="journal article" date="2013" name="BMC Genomics">
        <title>Reconstruction of the lipid metabolism for the microalga Monoraphidium neglectum from its genome sequence reveals characteristics suitable for biofuel production.</title>
        <authorList>
            <person name="Bogen C."/>
            <person name="Al-Dilaimi A."/>
            <person name="Albersmeier A."/>
            <person name="Wichmann J."/>
            <person name="Grundmann M."/>
            <person name="Rupp O."/>
            <person name="Lauersen K.J."/>
            <person name="Blifernez-Klassen O."/>
            <person name="Kalinowski J."/>
            <person name="Goesmann A."/>
            <person name="Mussgnug J.H."/>
            <person name="Kruse O."/>
        </authorList>
    </citation>
    <scope>NUCLEOTIDE SEQUENCE [LARGE SCALE GENOMIC DNA]</scope>
    <source>
        <strain evidence="3 4">SAG 48.87</strain>
    </source>
</reference>
<dbReference type="RefSeq" id="XP_013906933.1">
    <property type="nucleotide sequence ID" value="XM_014051479.1"/>
</dbReference>
<dbReference type="Proteomes" id="UP000054498">
    <property type="component" value="Unassembled WGS sequence"/>
</dbReference>
<feature type="chain" id="PRO_5002247175" evidence="2">
    <location>
        <begin position="21"/>
        <end position="161"/>
    </location>
</feature>
<evidence type="ECO:0000313" key="4">
    <source>
        <dbReference type="Proteomes" id="UP000054498"/>
    </source>
</evidence>
<dbReference type="EMBL" id="KK100224">
    <property type="protein sequence ID" value="KIZ07914.1"/>
    <property type="molecule type" value="Genomic_DNA"/>
</dbReference>
<dbReference type="KEGG" id="mng:MNEG_0031"/>
<feature type="region of interest" description="Disordered" evidence="1">
    <location>
        <begin position="124"/>
        <end position="161"/>
    </location>
</feature>
<evidence type="ECO:0000256" key="2">
    <source>
        <dbReference type="SAM" id="SignalP"/>
    </source>
</evidence>
<dbReference type="GeneID" id="25726149"/>
<feature type="region of interest" description="Disordered" evidence="1">
    <location>
        <begin position="42"/>
        <end position="110"/>
    </location>
</feature>
<organism evidence="3 4">
    <name type="scientific">Monoraphidium neglectum</name>
    <dbReference type="NCBI Taxonomy" id="145388"/>
    <lineage>
        <taxon>Eukaryota</taxon>
        <taxon>Viridiplantae</taxon>
        <taxon>Chlorophyta</taxon>
        <taxon>core chlorophytes</taxon>
        <taxon>Chlorophyceae</taxon>
        <taxon>CS clade</taxon>
        <taxon>Sphaeropleales</taxon>
        <taxon>Selenastraceae</taxon>
        <taxon>Monoraphidium</taxon>
    </lineage>
</organism>
<dbReference type="AlphaFoldDB" id="A0A0D2LNQ9"/>
<evidence type="ECO:0000313" key="3">
    <source>
        <dbReference type="EMBL" id="KIZ07914.1"/>
    </source>
</evidence>
<proteinExistence type="predicted"/>
<gene>
    <name evidence="3" type="ORF">MNEG_0031</name>
</gene>
<sequence>MQRSTLALLLVAGLLVAADAAAPNEVSTKPSAAASTVCATAANASEPRRSASAQLPTTHVGGAMKASEPQAAAKATPKPSPSPAATATPQGRLLLSQAASADANPHAARTEMTAGRRLFQSLQSLSSAPSHDPPDYYPHNRPNNHPQHHYGGHLRASWFSA</sequence>
<feature type="compositionally biased region" description="Low complexity" evidence="1">
    <location>
        <begin position="69"/>
        <end position="90"/>
    </location>
</feature>
<name>A0A0D2LNQ9_9CHLO</name>
<keyword evidence="4" id="KW-1185">Reference proteome</keyword>
<evidence type="ECO:0000256" key="1">
    <source>
        <dbReference type="SAM" id="MobiDB-lite"/>
    </source>
</evidence>
<accession>A0A0D2LNQ9</accession>
<keyword evidence="2" id="KW-0732">Signal</keyword>